<dbReference type="Proteomes" id="UP000249873">
    <property type="component" value="Chromosome"/>
</dbReference>
<dbReference type="OrthoDB" id="9761519at2"/>
<protein>
    <submittedName>
        <fullName evidence="2">Glycoside hydrolase</fullName>
    </submittedName>
</protein>
<dbReference type="NCBIfam" id="NF045579">
    <property type="entry name" value="rhamnoside_JR"/>
    <property type="match status" value="1"/>
</dbReference>
<dbReference type="PANTHER" id="PTHR36848">
    <property type="entry name" value="DNA-BINDING PROTEIN (PUTATIVE SECRETED PROTEIN)-RELATED"/>
    <property type="match status" value="1"/>
</dbReference>
<feature type="signal peptide" evidence="1">
    <location>
        <begin position="1"/>
        <end position="19"/>
    </location>
</feature>
<dbReference type="AlphaFoldDB" id="A0A2Z4GEB4"/>
<accession>A0A2Z4GEB4</accession>
<dbReference type="SUPFAM" id="SSF49785">
    <property type="entry name" value="Galactose-binding domain-like"/>
    <property type="match status" value="1"/>
</dbReference>
<name>A0A2Z4GEB4_9BACT</name>
<dbReference type="Pfam" id="PF17132">
    <property type="entry name" value="Glyco_hydro_106"/>
    <property type="match status" value="1"/>
</dbReference>
<dbReference type="EMBL" id="CP029480">
    <property type="protein sequence ID" value="AWV99328.1"/>
    <property type="molecule type" value="Genomic_DNA"/>
</dbReference>
<evidence type="ECO:0000313" key="3">
    <source>
        <dbReference type="Proteomes" id="UP000249873"/>
    </source>
</evidence>
<dbReference type="GO" id="GO:0016787">
    <property type="term" value="F:hydrolase activity"/>
    <property type="evidence" value="ECO:0007669"/>
    <property type="project" value="UniProtKB-KW"/>
</dbReference>
<evidence type="ECO:0000313" key="2">
    <source>
        <dbReference type="EMBL" id="AWV99328.1"/>
    </source>
</evidence>
<dbReference type="PANTHER" id="PTHR36848:SF2">
    <property type="entry name" value="SECRETED PROTEIN"/>
    <property type="match status" value="1"/>
</dbReference>
<evidence type="ECO:0000256" key="1">
    <source>
        <dbReference type="SAM" id="SignalP"/>
    </source>
</evidence>
<dbReference type="InterPro" id="IPR008979">
    <property type="entry name" value="Galactose-bd-like_sf"/>
</dbReference>
<dbReference type="KEGG" id="als:DJ013_14615"/>
<keyword evidence="1" id="KW-0732">Signal</keyword>
<feature type="chain" id="PRO_5016263432" evidence="1">
    <location>
        <begin position="20"/>
        <end position="849"/>
    </location>
</feature>
<dbReference type="RefSeq" id="WP_111372645.1">
    <property type="nucleotide sequence ID" value="NZ_CP029480.1"/>
</dbReference>
<proteinExistence type="predicted"/>
<reference evidence="2 3" key="1">
    <citation type="submission" date="2018-05" db="EMBL/GenBank/DDBJ databases">
        <title>Complete genome sequence of Arcticibacterium luteifluviistationis SM1504T, a cytophagaceae bacterium isolated from Arctic surface seawater.</title>
        <authorList>
            <person name="Li Y."/>
            <person name="Qin Q.-L."/>
        </authorList>
    </citation>
    <scope>NUCLEOTIDE SEQUENCE [LARGE SCALE GENOMIC DNA]</scope>
    <source>
        <strain evidence="2 3">SM1504</strain>
    </source>
</reference>
<dbReference type="InterPro" id="IPR053161">
    <property type="entry name" value="Ulvan_degrading_GH"/>
</dbReference>
<dbReference type="Gene3D" id="2.60.120.260">
    <property type="entry name" value="Galactose-binding domain-like"/>
    <property type="match status" value="1"/>
</dbReference>
<keyword evidence="2" id="KW-0378">Hydrolase</keyword>
<sequence length="849" mass="95265">MHKITVFLLFLISISTLSAQEVTKNTAKPWAYWWWPGSAVNETDLATNLKTYADAGFGGMHIIPIYGVKGEEDKFIPYMSDRWLEILDFTVKEARKNGMQIDMSLGTGWPFGGAELTKNEGAKMANFEKVNGKYQLKLTNTGQKVKRAAPGGEGLVLDHFSTEAAETYFSLFGKAFKKKNYGVRAFYNDSYEVSRANWTNDFVEKFKELRGYDIAEHYDVLALDSATTEKEQRIWADYNQTLHDLLLSTFTKTYTDFTHSFGKFARNEAHGSPANILDLYGLSDVPETEFFGSKQYDIPGYRQDEDYEPSRFGTPTEYVMKMASSPAHILGKPLVSSETATWNANHFKGALSQIKPLIDESFVAGVNHVFYHGVPYSPPSAEFPGWLFYASTNFNQNSHFFKELPLLNRYIEVCQTRLQQSTPDNDVLILLPFSDLWHSVGTKSKMHMVDVHNITNGGIFSKELLSLLDDLKAAGISYDFISDSQLYDLDVVAENQSYLRIKNGLAKYKAVVIPKSVHMKKETASRLKFFHEAKVPVVFEKALPSKSFGYQDFDKRDTELKAMLSAMAEQVSKSPLTTLNAFNVGGEELGQLGLDFVRKINAKGQKEYFVSNLSVNTIDQNVWLNTTAESFGVFSPLTEDSGVLKAIDQKEGKSLIPFYLEPGQSVFFVAGGGSIEGWVWHKTSEELEIKGEWQVDFLEGNPEKPVSYVTSELSSWTNAPDTKAQYFDGYAKYSIDFSLSKLSGNAAVLSLGDVRETAKVLLNGVDLGTAWSLPFEINVPKGNLKAENHLEIVVRNTSANRIRLLDKEGVPWKKFYDINFVDITYTPFDASKWAPVSSGLLGPVKLSFE</sequence>
<gene>
    <name evidence="2" type="ORF">DJ013_14615</name>
</gene>
<keyword evidence="3" id="KW-1185">Reference proteome</keyword>
<organism evidence="2 3">
    <name type="scientific">Arcticibacterium luteifluviistationis</name>
    <dbReference type="NCBI Taxonomy" id="1784714"/>
    <lineage>
        <taxon>Bacteria</taxon>
        <taxon>Pseudomonadati</taxon>
        <taxon>Bacteroidota</taxon>
        <taxon>Cytophagia</taxon>
        <taxon>Cytophagales</taxon>
        <taxon>Leadbetterellaceae</taxon>
        <taxon>Arcticibacterium</taxon>
    </lineage>
</organism>